<comment type="caution">
    <text evidence="4">The sequence shown here is derived from an EMBL/GenBank/DDBJ whole genome shotgun (WGS) entry which is preliminary data.</text>
</comment>
<dbReference type="InterPro" id="IPR020904">
    <property type="entry name" value="Sc_DH/Rdtase_CS"/>
</dbReference>
<dbReference type="InterPro" id="IPR002347">
    <property type="entry name" value="SDR_fam"/>
</dbReference>
<protein>
    <submittedName>
        <fullName evidence="4">SDR family NAD(P)-dependent oxidoreductase</fullName>
    </submittedName>
</protein>
<dbReference type="PIRSF" id="PIRSF000126">
    <property type="entry name" value="11-beta-HSD1"/>
    <property type="match status" value="1"/>
</dbReference>
<dbReference type="PRINTS" id="PR00080">
    <property type="entry name" value="SDRFAMILY"/>
</dbReference>
<comment type="similarity">
    <text evidence="1 3">Belongs to the short-chain dehydrogenases/reductases (SDR) family.</text>
</comment>
<dbReference type="PROSITE" id="PS00061">
    <property type="entry name" value="ADH_SHORT"/>
    <property type="match status" value="1"/>
</dbReference>
<dbReference type="Proteomes" id="UP001652431">
    <property type="component" value="Unassembled WGS sequence"/>
</dbReference>
<evidence type="ECO:0000256" key="2">
    <source>
        <dbReference type="ARBA" id="ARBA00023002"/>
    </source>
</evidence>
<evidence type="ECO:0000256" key="1">
    <source>
        <dbReference type="ARBA" id="ARBA00006484"/>
    </source>
</evidence>
<name>A0ABT2RJ64_9FIRM</name>
<proteinExistence type="inferred from homology"/>
<dbReference type="InterPro" id="IPR036291">
    <property type="entry name" value="NAD(P)-bd_dom_sf"/>
</dbReference>
<evidence type="ECO:0000256" key="3">
    <source>
        <dbReference type="RuleBase" id="RU000363"/>
    </source>
</evidence>
<dbReference type="Gene3D" id="3.40.50.720">
    <property type="entry name" value="NAD(P)-binding Rossmann-like Domain"/>
    <property type="match status" value="1"/>
</dbReference>
<dbReference type="RefSeq" id="WP_158367864.1">
    <property type="nucleotide sequence ID" value="NZ_JAOQJU010000002.1"/>
</dbReference>
<evidence type="ECO:0000313" key="4">
    <source>
        <dbReference type="EMBL" id="MCU6685452.1"/>
    </source>
</evidence>
<dbReference type="PRINTS" id="PR00081">
    <property type="entry name" value="GDHRDH"/>
</dbReference>
<accession>A0ABT2RJ64</accession>
<sequence>MRIAVITGASSGIGREFVRQIPKCYKRLDEIWLVARSTDKLKKIKEETEAAFPVSVRIFDGDLLRDYIFYRIKKELEIQKPDIRMLVNGAGFGKIGMTEDIAVDTQTEMIDLNCKALTRMTCLCLPYLSKGSRVLNIASASAFLPQPQFAVYAASKSYVLSFSRGLSMETAARGIVVTAVCPGPVDTPFFEVAGSDSSKMKKAVMVQPGAVVRQALWDTRNGRDISVFGMPMKGVKLATKILPDRILRIAMMRIFNTK</sequence>
<dbReference type="SUPFAM" id="SSF51735">
    <property type="entry name" value="NAD(P)-binding Rossmann-fold domains"/>
    <property type="match status" value="1"/>
</dbReference>
<gene>
    <name evidence="4" type="ORF">OCV99_02595</name>
</gene>
<dbReference type="EMBL" id="JAOQJU010000002">
    <property type="protein sequence ID" value="MCU6685452.1"/>
    <property type="molecule type" value="Genomic_DNA"/>
</dbReference>
<reference evidence="4 5" key="1">
    <citation type="journal article" date="2021" name="ISME Commun">
        <title>Automated analysis of genomic sequences facilitates high-throughput and comprehensive description of bacteria.</title>
        <authorList>
            <person name="Hitch T.C.A."/>
        </authorList>
    </citation>
    <scope>NUCLEOTIDE SEQUENCE [LARGE SCALE GENOMIC DNA]</scope>
    <source>
        <strain evidence="4 5">Sanger_03</strain>
    </source>
</reference>
<keyword evidence="5" id="KW-1185">Reference proteome</keyword>
<dbReference type="PANTHER" id="PTHR44196:SF2">
    <property type="entry name" value="SHORT-CHAIN DEHYDROGENASE-RELATED"/>
    <property type="match status" value="1"/>
</dbReference>
<evidence type="ECO:0000313" key="5">
    <source>
        <dbReference type="Proteomes" id="UP001652431"/>
    </source>
</evidence>
<keyword evidence="2" id="KW-0560">Oxidoreductase</keyword>
<dbReference type="PANTHER" id="PTHR44196">
    <property type="entry name" value="DEHYDROGENASE/REDUCTASE SDR FAMILY MEMBER 7B"/>
    <property type="match status" value="1"/>
</dbReference>
<organism evidence="4 5">
    <name type="scientific">Dorea acetigenes</name>
    <dbReference type="NCBI Taxonomy" id="2981787"/>
    <lineage>
        <taxon>Bacteria</taxon>
        <taxon>Bacillati</taxon>
        <taxon>Bacillota</taxon>
        <taxon>Clostridia</taxon>
        <taxon>Lachnospirales</taxon>
        <taxon>Lachnospiraceae</taxon>
        <taxon>Dorea</taxon>
    </lineage>
</organism>
<dbReference type="Pfam" id="PF00106">
    <property type="entry name" value="adh_short"/>
    <property type="match status" value="1"/>
</dbReference>